<sequence>MTKFFILNVVLNFAIAFLVYSGIMSFQSGNHLFLFVSIAVLVVLVYLKVVLLKIVKKNAAKKAEDALAEKSKKKGAK</sequence>
<dbReference type="RefSeq" id="WP_320186579.1">
    <property type="nucleotide sequence ID" value="NZ_CP138332.1"/>
</dbReference>
<keyword evidence="1" id="KW-1133">Transmembrane helix</keyword>
<keyword evidence="1" id="KW-0472">Membrane</keyword>
<name>A0ABW6BIK1_9SPHI</name>
<evidence type="ECO:0000256" key="1">
    <source>
        <dbReference type="SAM" id="Phobius"/>
    </source>
</evidence>
<reference evidence="3" key="1">
    <citation type="journal article" date="2019" name="Int. J. Syst. Evol. Microbiol.">
        <title>The Global Catalogue of Microorganisms (GCM) 10K type strain sequencing project: providing services to taxonomists for standard genome sequencing and annotation.</title>
        <authorList>
            <consortium name="The Broad Institute Genomics Platform"/>
            <consortium name="The Broad Institute Genome Sequencing Center for Infectious Disease"/>
            <person name="Wu L."/>
            <person name="Ma J."/>
        </authorList>
    </citation>
    <scope>NUCLEOTIDE SEQUENCE [LARGE SCALE GENOMIC DNA]</scope>
    <source>
        <strain evidence="3">KCTC 22814</strain>
    </source>
</reference>
<proteinExistence type="predicted"/>
<dbReference type="Pfam" id="PF19885">
    <property type="entry name" value="DUF6358"/>
    <property type="match status" value="1"/>
</dbReference>
<accession>A0ABW6BIK1</accession>
<feature type="transmembrane region" description="Helical" evidence="1">
    <location>
        <begin position="32"/>
        <end position="52"/>
    </location>
</feature>
<organism evidence="2 3">
    <name type="scientific">Sphingobacterium bambusae</name>
    <dbReference type="NCBI Taxonomy" id="662858"/>
    <lineage>
        <taxon>Bacteria</taxon>
        <taxon>Pseudomonadati</taxon>
        <taxon>Bacteroidota</taxon>
        <taxon>Sphingobacteriia</taxon>
        <taxon>Sphingobacteriales</taxon>
        <taxon>Sphingobacteriaceae</taxon>
        <taxon>Sphingobacterium</taxon>
    </lineage>
</organism>
<protein>
    <submittedName>
        <fullName evidence="2">DUF6358 family protein</fullName>
    </submittedName>
</protein>
<evidence type="ECO:0000313" key="2">
    <source>
        <dbReference type="EMBL" id="MFD2969375.1"/>
    </source>
</evidence>
<gene>
    <name evidence="2" type="ORF">ACFS7Y_18415</name>
</gene>
<feature type="transmembrane region" description="Helical" evidence="1">
    <location>
        <begin position="5"/>
        <end position="26"/>
    </location>
</feature>
<dbReference type="EMBL" id="JBHUPB010000012">
    <property type="protein sequence ID" value="MFD2969375.1"/>
    <property type="molecule type" value="Genomic_DNA"/>
</dbReference>
<dbReference type="Proteomes" id="UP001597525">
    <property type="component" value="Unassembled WGS sequence"/>
</dbReference>
<dbReference type="InterPro" id="IPR045938">
    <property type="entry name" value="DUF6358"/>
</dbReference>
<keyword evidence="1" id="KW-0812">Transmembrane</keyword>
<evidence type="ECO:0000313" key="3">
    <source>
        <dbReference type="Proteomes" id="UP001597525"/>
    </source>
</evidence>
<comment type="caution">
    <text evidence="2">The sequence shown here is derived from an EMBL/GenBank/DDBJ whole genome shotgun (WGS) entry which is preliminary data.</text>
</comment>
<keyword evidence="3" id="KW-1185">Reference proteome</keyword>